<keyword evidence="3" id="KW-1185">Reference proteome</keyword>
<keyword evidence="1" id="KW-0812">Transmembrane</keyword>
<accession>A0ABD5V7V8</accession>
<comment type="caution">
    <text evidence="2">The sequence shown here is derived from an EMBL/GenBank/DDBJ whole genome shotgun (WGS) entry which is preliminary data.</text>
</comment>
<feature type="transmembrane region" description="Helical" evidence="1">
    <location>
        <begin position="16"/>
        <end position="41"/>
    </location>
</feature>
<keyword evidence="1" id="KW-1133">Transmembrane helix</keyword>
<feature type="transmembrane region" description="Helical" evidence="1">
    <location>
        <begin position="106"/>
        <end position="126"/>
    </location>
</feature>
<evidence type="ECO:0000313" key="3">
    <source>
        <dbReference type="Proteomes" id="UP001596312"/>
    </source>
</evidence>
<dbReference type="SUPFAM" id="SSF81442">
    <property type="entry name" value="Cytochrome c oxidase subunit I-like"/>
    <property type="match status" value="1"/>
</dbReference>
<evidence type="ECO:0008006" key="4">
    <source>
        <dbReference type="Google" id="ProtNLM"/>
    </source>
</evidence>
<feature type="transmembrane region" description="Helical" evidence="1">
    <location>
        <begin position="74"/>
        <end position="94"/>
    </location>
</feature>
<evidence type="ECO:0000256" key="1">
    <source>
        <dbReference type="SAM" id="Phobius"/>
    </source>
</evidence>
<evidence type="ECO:0000313" key="2">
    <source>
        <dbReference type="EMBL" id="MFC6907159.1"/>
    </source>
</evidence>
<dbReference type="RefSeq" id="WP_340605749.1">
    <property type="nucleotide sequence ID" value="NZ_JBBMXV010000007.1"/>
</dbReference>
<organism evidence="2 3">
    <name type="scientific">Halalkalicoccus tibetensis</name>
    <dbReference type="NCBI Taxonomy" id="175632"/>
    <lineage>
        <taxon>Archaea</taxon>
        <taxon>Methanobacteriati</taxon>
        <taxon>Methanobacteriota</taxon>
        <taxon>Stenosarchaea group</taxon>
        <taxon>Halobacteria</taxon>
        <taxon>Halobacteriales</taxon>
        <taxon>Halococcaceae</taxon>
        <taxon>Halalkalicoccus</taxon>
    </lineage>
</organism>
<dbReference type="EMBL" id="JBHSXQ010000007">
    <property type="protein sequence ID" value="MFC6907159.1"/>
    <property type="molecule type" value="Genomic_DNA"/>
</dbReference>
<dbReference type="Gene3D" id="1.20.210.10">
    <property type="entry name" value="Cytochrome c oxidase-like, subunit I domain"/>
    <property type="match status" value="1"/>
</dbReference>
<proteinExistence type="predicted"/>
<keyword evidence="1" id="KW-0472">Membrane</keyword>
<dbReference type="InterPro" id="IPR036927">
    <property type="entry name" value="Cyt_c_oxase-like_su1_sf"/>
</dbReference>
<dbReference type="AlphaFoldDB" id="A0ABD5V7V8"/>
<gene>
    <name evidence="2" type="ORF">ACFQGH_18415</name>
</gene>
<name>A0ABD5V7V8_9EURY</name>
<dbReference type="Proteomes" id="UP001596312">
    <property type="component" value="Unassembled WGS sequence"/>
</dbReference>
<reference evidence="2 3" key="1">
    <citation type="journal article" date="2019" name="Int. J. Syst. Evol. Microbiol.">
        <title>The Global Catalogue of Microorganisms (GCM) 10K type strain sequencing project: providing services to taxonomists for standard genome sequencing and annotation.</title>
        <authorList>
            <consortium name="The Broad Institute Genomics Platform"/>
            <consortium name="The Broad Institute Genome Sequencing Center for Infectious Disease"/>
            <person name="Wu L."/>
            <person name="Ma J."/>
        </authorList>
    </citation>
    <scope>NUCLEOTIDE SEQUENCE [LARGE SCALE GENOMIC DNA]</scope>
    <source>
        <strain evidence="2 3">CGMCC 1.3240</strain>
    </source>
</reference>
<protein>
    <recommendedName>
        <fullName evidence="4">Cytochrome b/b6 N-terminal region profile domain-containing protein</fullName>
    </recommendedName>
</protein>
<sequence length="207" mass="22438">MPSPESVSATPAQYAAAWYVPVAGALFVLQALTGALLAHYYVECTGFFGLFDAFGVDVVSWLPFATVRTWHINLAVLWITTLWLAGGLFLPGLFSDEDPPGQAAGTTALLGLLVVATLGAFAGVWLGTHGKLGSPEDGELWWWLGSEGLEYLEDLDVGGEALTERYPKLTYLLGRIPPQRSILSTSRDKEWSKRDSSVDHYSSAVPF</sequence>